<organism evidence="1">
    <name type="scientific">Salvia splendens</name>
    <name type="common">Scarlet sage</name>
    <dbReference type="NCBI Taxonomy" id="180675"/>
    <lineage>
        <taxon>Eukaryota</taxon>
        <taxon>Viridiplantae</taxon>
        <taxon>Streptophyta</taxon>
        <taxon>Embryophyta</taxon>
        <taxon>Tracheophyta</taxon>
        <taxon>Spermatophyta</taxon>
        <taxon>Magnoliopsida</taxon>
        <taxon>eudicotyledons</taxon>
        <taxon>Gunneridae</taxon>
        <taxon>Pentapetalae</taxon>
        <taxon>asterids</taxon>
        <taxon>lamiids</taxon>
        <taxon>Lamiales</taxon>
        <taxon>Lamiaceae</taxon>
        <taxon>Nepetoideae</taxon>
        <taxon>Mentheae</taxon>
        <taxon>Salviinae</taxon>
        <taxon>Salvia</taxon>
        <taxon>Salvia subgen. Calosphace</taxon>
        <taxon>core Calosphace</taxon>
    </lineage>
</organism>
<protein>
    <submittedName>
        <fullName evidence="1">Uncharacterized protein</fullName>
    </submittedName>
</protein>
<reference evidence="1" key="2">
    <citation type="submission" date="2020-08" db="EMBL/GenBank/DDBJ databases">
        <title>Plant Genome Project.</title>
        <authorList>
            <person name="Zhang R.-G."/>
        </authorList>
    </citation>
    <scope>NUCLEOTIDE SEQUENCE</scope>
    <source>
        <strain evidence="1">Huo1</strain>
        <tissue evidence="1">Leaf</tissue>
    </source>
</reference>
<dbReference type="EMBL" id="PNBA02000009">
    <property type="protein sequence ID" value="KAG6413158.1"/>
    <property type="molecule type" value="Genomic_DNA"/>
</dbReference>
<evidence type="ECO:0000313" key="2">
    <source>
        <dbReference type="Proteomes" id="UP000298416"/>
    </source>
</evidence>
<dbReference type="Proteomes" id="UP000298416">
    <property type="component" value="Unassembled WGS sequence"/>
</dbReference>
<name>A0A8X8ZQE9_SALSN</name>
<gene>
    <name evidence="1" type="ORF">SASPL_125862</name>
</gene>
<keyword evidence="2" id="KW-1185">Reference proteome</keyword>
<accession>A0A8X8ZQE9</accession>
<proteinExistence type="predicted"/>
<dbReference type="Pfam" id="PF14009">
    <property type="entry name" value="PADRE"/>
    <property type="match status" value="1"/>
</dbReference>
<sequence>MGNVAMCAPSIIGSNEVKILCSDGRLLVYTRSPIKATEIMLEFPGQFLCESGQLKVGQRVPGVCAEEELESGKVYFLLPMEMLYSVLTDEELKFLTNKTTKGMKHGAASNFSKIFPEFNCLFPSGADDNGVEEFDVVGGGDSLLQVGRFSRQRSWQPALETIVETPNS</sequence>
<dbReference type="OrthoDB" id="771105at2759"/>
<dbReference type="AlphaFoldDB" id="A0A8X8ZQE9"/>
<evidence type="ECO:0000313" key="1">
    <source>
        <dbReference type="EMBL" id="KAG6413158.1"/>
    </source>
</evidence>
<dbReference type="InterPro" id="IPR025322">
    <property type="entry name" value="PADRE_dom"/>
</dbReference>
<reference evidence="1" key="1">
    <citation type="submission" date="2018-01" db="EMBL/GenBank/DDBJ databases">
        <authorList>
            <person name="Mao J.F."/>
        </authorList>
    </citation>
    <scope>NUCLEOTIDE SEQUENCE</scope>
    <source>
        <strain evidence="1">Huo1</strain>
        <tissue evidence="1">Leaf</tissue>
    </source>
</reference>
<comment type="caution">
    <text evidence="1">The sequence shown here is derived from an EMBL/GenBank/DDBJ whole genome shotgun (WGS) entry which is preliminary data.</text>
</comment>
<dbReference type="PANTHER" id="PTHR33052">
    <property type="entry name" value="DUF4228 DOMAIN PROTEIN-RELATED"/>
    <property type="match status" value="1"/>
</dbReference>